<keyword evidence="3" id="KW-1185">Reference proteome</keyword>
<dbReference type="GO" id="GO:0016020">
    <property type="term" value="C:membrane"/>
    <property type="evidence" value="ECO:0007669"/>
    <property type="project" value="GOC"/>
</dbReference>
<dbReference type="InterPro" id="IPR009305">
    <property type="entry name" value="Mpo1-like"/>
</dbReference>
<name>A0A318KW73_9NEIS</name>
<evidence type="ECO:0000256" key="1">
    <source>
        <dbReference type="SAM" id="Phobius"/>
    </source>
</evidence>
<dbReference type="Pfam" id="PF06127">
    <property type="entry name" value="Mpo1-like"/>
    <property type="match status" value="1"/>
</dbReference>
<reference evidence="2 3" key="1">
    <citation type="submission" date="2018-05" db="EMBL/GenBank/DDBJ databases">
        <title>Genomic Encyclopedia of Type Strains, Phase IV (KMG-IV): sequencing the most valuable type-strain genomes for metagenomic binning, comparative biology and taxonomic classification.</title>
        <authorList>
            <person name="Goeker M."/>
        </authorList>
    </citation>
    <scope>NUCLEOTIDE SEQUENCE [LARGE SCALE GENOMIC DNA]</scope>
    <source>
        <strain evidence="2 3">DSM 29661</strain>
    </source>
</reference>
<evidence type="ECO:0000313" key="2">
    <source>
        <dbReference type="EMBL" id="PXX77443.1"/>
    </source>
</evidence>
<dbReference type="GO" id="GO:0046521">
    <property type="term" value="P:sphingoid catabolic process"/>
    <property type="evidence" value="ECO:0007669"/>
    <property type="project" value="TreeGrafter"/>
</dbReference>
<accession>A0A318KW73</accession>
<dbReference type="AlphaFoldDB" id="A0A318KW73"/>
<dbReference type="PANTHER" id="PTHR28026:SF9">
    <property type="entry name" value="2-HYDROXY-PALMITIC ACID DIOXYGENASE MPO1"/>
    <property type="match status" value="1"/>
</dbReference>
<sequence>MKPLTRHLVNYAHYHRDPRNIRTHFVGIPMIVVAVACLLALLPLPLPGGLTPAHLVTLAVIGFYFWLDLALGAAMALAMLAALTLGSSLAAGPHGWQCGAGLFALGWVIQFIGHVFEGRKPAFVDDLTGLVIGPLFVVAEWLFACGLLRALQADIEREAGPVRLRPHAAGAVGRHS</sequence>
<keyword evidence="1" id="KW-0812">Transmembrane</keyword>
<comment type="caution">
    <text evidence="2">The sequence shown here is derived from an EMBL/GenBank/DDBJ whole genome shotgun (WGS) entry which is preliminary data.</text>
</comment>
<feature type="transmembrane region" description="Helical" evidence="1">
    <location>
        <begin position="63"/>
        <end position="86"/>
    </location>
</feature>
<feature type="transmembrane region" description="Helical" evidence="1">
    <location>
        <begin position="98"/>
        <end position="116"/>
    </location>
</feature>
<evidence type="ECO:0000313" key="3">
    <source>
        <dbReference type="Proteomes" id="UP000247555"/>
    </source>
</evidence>
<gene>
    <name evidence="2" type="ORF">DFR34_11748</name>
</gene>
<proteinExistence type="predicted"/>
<keyword evidence="1" id="KW-1133">Transmembrane helix</keyword>
<dbReference type="Proteomes" id="UP000247555">
    <property type="component" value="Unassembled WGS sequence"/>
</dbReference>
<feature type="transmembrane region" description="Helical" evidence="1">
    <location>
        <begin position="21"/>
        <end position="43"/>
    </location>
</feature>
<dbReference type="RefSeq" id="WP_110391403.1">
    <property type="nucleotide sequence ID" value="NZ_QJKI01000017.1"/>
</dbReference>
<organism evidence="2 3">
    <name type="scientific">Rivihabitans pingtungensis</name>
    <dbReference type="NCBI Taxonomy" id="1054498"/>
    <lineage>
        <taxon>Bacteria</taxon>
        <taxon>Pseudomonadati</taxon>
        <taxon>Pseudomonadota</taxon>
        <taxon>Betaproteobacteria</taxon>
        <taxon>Neisseriales</taxon>
        <taxon>Aquaspirillaceae</taxon>
        <taxon>Rivihabitans</taxon>
    </lineage>
</organism>
<feature type="transmembrane region" description="Helical" evidence="1">
    <location>
        <begin position="128"/>
        <end position="148"/>
    </location>
</feature>
<dbReference type="PANTHER" id="PTHR28026">
    <property type="entry name" value="DUF962 DOMAIN PROTEIN (AFU_ORTHOLOGUE AFUA_8G05310)"/>
    <property type="match status" value="1"/>
</dbReference>
<protein>
    <submittedName>
        <fullName evidence="2">Putative membrane protein YGL010W</fullName>
    </submittedName>
</protein>
<dbReference type="EMBL" id="QJKI01000017">
    <property type="protein sequence ID" value="PXX77443.1"/>
    <property type="molecule type" value="Genomic_DNA"/>
</dbReference>
<keyword evidence="1" id="KW-0472">Membrane</keyword>
<dbReference type="OrthoDB" id="5515308at2"/>